<keyword evidence="5" id="KW-0808">Transferase</keyword>
<name>A0A7N0VFE4_KALFE</name>
<evidence type="ECO:0000256" key="14">
    <source>
        <dbReference type="SAM" id="Phobius"/>
    </source>
</evidence>
<dbReference type="InterPro" id="IPR024709">
    <property type="entry name" value="FucosylTrfase_pln"/>
</dbReference>
<evidence type="ECO:0000256" key="2">
    <source>
        <dbReference type="ARBA" id="ARBA00004881"/>
    </source>
</evidence>
<organism evidence="15 16">
    <name type="scientific">Kalanchoe fedtschenkoi</name>
    <name type="common">Lavender scallops</name>
    <name type="synonym">South American air plant</name>
    <dbReference type="NCBI Taxonomy" id="63787"/>
    <lineage>
        <taxon>Eukaryota</taxon>
        <taxon>Viridiplantae</taxon>
        <taxon>Streptophyta</taxon>
        <taxon>Embryophyta</taxon>
        <taxon>Tracheophyta</taxon>
        <taxon>Spermatophyta</taxon>
        <taxon>Magnoliopsida</taxon>
        <taxon>eudicotyledons</taxon>
        <taxon>Gunneridae</taxon>
        <taxon>Pentapetalae</taxon>
        <taxon>Saxifragales</taxon>
        <taxon>Crassulaceae</taxon>
        <taxon>Kalanchoe</taxon>
    </lineage>
</organism>
<feature type="transmembrane region" description="Helical" evidence="14">
    <location>
        <begin position="52"/>
        <end position="74"/>
    </location>
</feature>
<dbReference type="EnsemblPlants" id="Kaladp0674s0022.1.v1.1">
    <property type="protein sequence ID" value="Kaladp0674s0022.1.v1.1"/>
    <property type="gene ID" value="Kaladp0674s0022.v1.1"/>
</dbReference>
<keyword evidence="8 14" id="KW-1133">Transmembrane helix</keyword>
<protein>
    <recommendedName>
        <fullName evidence="13">O-fucosyltransferase family protein</fullName>
    </recommendedName>
</protein>
<comment type="pathway">
    <text evidence="2">Glycan metabolism.</text>
</comment>
<keyword evidence="11" id="KW-0294">Fucose metabolism</keyword>
<keyword evidence="10" id="KW-0325">Glycoprotein</keyword>
<keyword evidence="16" id="KW-1185">Reference proteome</keyword>
<dbReference type="Gramene" id="Kaladp0674s0022.1.v1.1">
    <property type="protein sequence ID" value="Kaladp0674s0022.1.v1.1"/>
    <property type="gene ID" value="Kaladp0674s0022.v1.1"/>
</dbReference>
<keyword evidence="9 14" id="KW-0472">Membrane</keyword>
<keyword evidence="6 14" id="KW-0812">Transmembrane</keyword>
<dbReference type="PIRSF" id="PIRSF009360">
    <property type="entry name" value="UCP009360"/>
    <property type="match status" value="1"/>
</dbReference>
<proteinExistence type="inferred from homology"/>
<dbReference type="GO" id="GO:0006004">
    <property type="term" value="P:fucose metabolic process"/>
    <property type="evidence" value="ECO:0007669"/>
    <property type="project" value="UniProtKB-KW"/>
</dbReference>
<dbReference type="GO" id="GO:0005737">
    <property type="term" value="C:cytoplasm"/>
    <property type="evidence" value="ECO:0007669"/>
    <property type="project" value="TreeGrafter"/>
</dbReference>
<evidence type="ECO:0000256" key="3">
    <source>
        <dbReference type="ARBA" id="ARBA00007737"/>
    </source>
</evidence>
<keyword evidence="12" id="KW-0119">Carbohydrate metabolism</keyword>
<evidence type="ECO:0000256" key="6">
    <source>
        <dbReference type="ARBA" id="ARBA00022692"/>
    </source>
</evidence>
<reference evidence="15" key="1">
    <citation type="submission" date="2021-01" db="UniProtKB">
        <authorList>
            <consortium name="EnsemblPlants"/>
        </authorList>
    </citation>
    <scope>IDENTIFICATION</scope>
</reference>
<keyword evidence="4" id="KW-0328">Glycosyltransferase</keyword>
<accession>A0A7N0VFE4</accession>
<dbReference type="Pfam" id="PF10250">
    <property type="entry name" value="O-FucT"/>
    <property type="match status" value="1"/>
</dbReference>
<dbReference type="GO" id="GO:0016020">
    <property type="term" value="C:membrane"/>
    <property type="evidence" value="ECO:0007669"/>
    <property type="project" value="UniProtKB-SubCell"/>
</dbReference>
<sequence length="494" mass="55051">MKRSFSSEIPPVLHPLVSVLSLDSPLHSPKRVSSRIDADNHCLSSPPFLTHIFFLASILFSAIFFLMLTISISAHNQASLSLASLFGEDSGSTLPPHPQLLKRGNEETEFWKQDVDADVSNYKPRLHFSLEYRRMSVRASKEKRRFLAISVSGDLYQLRSQIIDAVVIARILRAALVVPVFHKDMKFGDAESEFSDIFDVEHFKRTLRPDVRIVASHPYTYLSSHQGKGVELPRHVTTPHWIATKLSKQLNDVGVLMLRGVNSELAGKLAPDLQKLRCKVAFHALRFANPVREIGHRLAKRLWIEGPYAALYLGLEEDAGLQTTECAGSSSRSLGVKNFDACESQTRAQQEERPKTWLVEDSDLLEMAKRLKGLGVPRHVTLYAASARPLGAAETLKPLLAEFPSLVTRETLARPGELTPFANSSTALAAIDYTITVNSDVFLTTPKSNIAIALQWHRAYTGKKKVIDLSHMRPESSGGLTSSKQVKHFIQTLF</sequence>
<keyword evidence="7" id="KW-0735">Signal-anchor</keyword>
<evidence type="ECO:0000256" key="10">
    <source>
        <dbReference type="ARBA" id="ARBA00023180"/>
    </source>
</evidence>
<dbReference type="AlphaFoldDB" id="A0A7N0VFE4"/>
<evidence type="ECO:0000256" key="1">
    <source>
        <dbReference type="ARBA" id="ARBA00004606"/>
    </source>
</evidence>
<dbReference type="GO" id="GO:0016757">
    <property type="term" value="F:glycosyltransferase activity"/>
    <property type="evidence" value="ECO:0007669"/>
    <property type="project" value="UniProtKB-KW"/>
</dbReference>
<evidence type="ECO:0000313" key="15">
    <source>
        <dbReference type="EnsemblPlants" id="Kaladp0674s0022.1.v1.1"/>
    </source>
</evidence>
<evidence type="ECO:0000256" key="4">
    <source>
        <dbReference type="ARBA" id="ARBA00022676"/>
    </source>
</evidence>
<comment type="similarity">
    <text evidence="3">Belongs to the glycosyltransferase GT106 family.</text>
</comment>
<dbReference type="PANTHER" id="PTHR31741">
    <property type="entry name" value="OS02G0726500 PROTEIN-RELATED"/>
    <property type="match status" value="1"/>
</dbReference>
<dbReference type="InterPro" id="IPR019378">
    <property type="entry name" value="GDP-Fuc_O-FucTrfase"/>
</dbReference>
<evidence type="ECO:0000256" key="7">
    <source>
        <dbReference type="ARBA" id="ARBA00022968"/>
    </source>
</evidence>
<evidence type="ECO:0000256" key="8">
    <source>
        <dbReference type="ARBA" id="ARBA00022989"/>
    </source>
</evidence>
<evidence type="ECO:0000256" key="13">
    <source>
        <dbReference type="ARBA" id="ARBA00030350"/>
    </source>
</evidence>
<evidence type="ECO:0000256" key="9">
    <source>
        <dbReference type="ARBA" id="ARBA00023136"/>
    </source>
</evidence>
<evidence type="ECO:0000256" key="5">
    <source>
        <dbReference type="ARBA" id="ARBA00022679"/>
    </source>
</evidence>
<dbReference type="Proteomes" id="UP000594263">
    <property type="component" value="Unplaced"/>
</dbReference>
<evidence type="ECO:0000313" key="16">
    <source>
        <dbReference type="Proteomes" id="UP000594263"/>
    </source>
</evidence>
<evidence type="ECO:0000256" key="11">
    <source>
        <dbReference type="ARBA" id="ARBA00023253"/>
    </source>
</evidence>
<comment type="subcellular location">
    <subcellularLocation>
        <location evidence="1">Membrane</location>
        <topology evidence="1">Single-pass type II membrane protein</topology>
    </subcellularLocation>
</comment>
<dbReference type="PANTHER" id="PTHR31741:SF63">
    <property type="entry name" value="O-FUCOSYLTRANSFERASE 37"/>
    <property type="match status" value="1"/>
</dbReference>
<evidence type="ECO:0000256" key="12">
    <source>
        <dbReference type="ARBA" id="ARBA00023277"/>
    </source>
</evidence>